<proteinExistence type="predicted"/>
<dbReference type="RefSeq" id="WP_154567547.1">
    <property type="nucleotide sequence ID" value="NZ_VOSW01000178.1"/>
</dbReference>
<evidence type="ECO:0000313" key="2">
    <source>
        <dbReference type="Proteomes" id="UP000463700"/>
    </source>
</evidence>
<protein>
    <recommendedName>
        <fullName evidence="3">Tetratricopeptide repeat protein</fullName>
    </recommendedName>
</protein>
<name>A0A6N6W072_9BURK</name>
<accession>A0A6N6W072</accession>
<dbReference type="AlphaFoldDB" id="A0A6N6W072"/>
<dbReference type="Proteomes" id="UP000463700">
    <property type="component" value="Unassembled WGS sequence"/>
</dbReference>
<dbReference type="EMBL" id="VOSW01000178">
    <property type="protein sequence ID" value="KAE8753701.1"/>
    <property type="molecule type" value="Genomic_DNA"/>
</dbReference>
<sequence>MQCSFTSKRSRGGTRKAIRLTSRALNDIGVGQRHQGNHALAIGYLTDALARCAGLGMASSINPLFL</sequence>
<reference evidence="1 2" key="1">
    <citation type="journal article" date="2020" name="Int. J. Syst. Evol. Microbiol.">
        <title>Paraburkholderia madseniana sp. nov., a phenolic acid-degrading bacterium isolated from acidic forest soil.</title>
        <authorList>
            <person name="Wilhelm R.C."/>
            <person name="Murphy S.J.L."/>
            <person name="Feriancek N.M."/>
            <person name="Karasz D.C."/>
            <person name="DeRito C.M."/>
            <person name="Newman J.D."/>
            <person name="Buckley D.H."/>
        </authorList>
    </citation>
    <scope>NUCLEOTIDE SEQUENCE [LARGE SCALE GENOMIC DNA]</scope>
    <source>
        <strain evidence="1 2">RP11</strain>
    </source>
</reference>
<evidence type="ECO:0000313" key="1">
    <source>
        <dbReference type="EMBL" id="KAE8753701.1"/>
    </source>
</evidence>
<organism evidence="1 2">
    <name type="scientific">Paraburkholderia madseniana</name>
    <dbReference type="NCBI Taxonomy" id="2599607"/>
    <lineage>
        <taxon>Bacteria</taxon>
        <taxon>Pseudomonadati</taxon>
        <taxon>Pseudomonadota</taxon>
        <taxon>Betaproteobacteria</taxon>
        <taxon>Burkholderiales</taxon>
        <taxon>Burkholderiaceae</taxon>
        <taxon>Paraburkholderia</taxon>
    </lineage>
</organism>
<evidence type="ECO:0008006" key="3">
    <source>
        <dbReference type="Google" id="ProtNLM"/>
    </source>
</evidence>
<gene>
    <name evidence="1" type="ORF">FSO04_43705</name>
</gene>
<comment type="caution">
    <text evidence="1">The sequence shown here is derived from an EMBL/GenBank/DDBJ whole genome shotgun (WGS) entry which is preliminary data.</text>
</comment>